<evidence type="ECO:0000259" key="12">
    <source>
        <dbReference type="Pfam" id="PF26002"/>
    </source>
</evidence>
<dbReference type="Proteomes" id="UP000521868">
    <property type="component" value="Unassembled WGS sequence"/>
</dbReference>
<name>A0A7X6DFV7_9BURK</name>
<proteinExistence type="inferred from homology"/>
<dbReference type="InterPro" id="IPR058781">
    <property type="entry name" value="HH_AprE-like"/>
</dbReference>
<evidence type="ECO:0000256" key="3">
    <source>
        <dbReference type="ARBA" id="ARBA00022448"/>
    </source>
</evidence>
<protein>
    <recommendedName>
        <fullName evidence="9">Membrane fusion protein (MFP) family protein</fullName>
    </recommendedName>
</protein>
<keyword evidence="8 9" id="KW-0472">Membrane</keyword>
<sequence>MNKSELLERPSASRPLTVVPPSELAPQQDVTAVADASRPSRIGIWALLIGLGGFLVWAAFAPLDEGVPSQGLVAIDTKRKAVQHLTGGIVREVLVREGEQVKEGQLLIKLDEAATRANYEAIRQRYLGLRAMQGRLVAEQTGATTIAFHPDLKSAAGDPLIRSQMLTQEQLFRSRKAALQADLQSLRESIEGQEGLLTAYQGMLSNRRLQVGLLQDELKQTRDLVKEGYAPRNRQLELERMVSEANGSIAELLGNITRGQRSIGELRQKMIGRQQEYRKEVETQLADVTREVQSDEGKFRALADELTRVEIKSPAAGQVVGLTVQTVGGVIQSGQKLMDIVPENELLLVETKVAPNLIDKVHAGLPVDIRFNSFANAPQLVVDGKVVSVSGDLLTEQQTGVQYFLSRVSVTPEGYKKLGKRQLQPGMPVEVVFKTGERTLLTYLLHPLTKRMAASMKEE</sequence>
<keyword evidence="4 9" id="KW-1003">Cell membrane</keyword>
<evidence type="ECO:0000256" key="1">
    <source>
        <dbReference type="ARBA" id="ARBA00004377"/>
    </source>
</evidence>
<feature type="domain" description="AprE-like long alpha-helical hairpin" evidence="11">
    <location>
        <begin position="116"/>
        <end position="305"/>
    </location>
</feature>
<dbReference type="PANTHER" id="PTHR30386:SF17">
    <property type="entry name" value="ALKALINE PROTEASE SECRETION PROTEIN APRE"/>
    <property type="match status" value="1"/>
</dbReference>
<dbReference type="EMBL" id="VTOX01000003">
    <property type="protein sequence ID" value="NKE66404.1"/>
    <property type="molecule type" value="Genomic_DNA"/>
</dbReference>
<evidence type="ECO:0000256" key="2">
    <source>
        <dbReference type="ARBA" id="ARBA00009477"/>
    </source>
</evidence>
<dbReference type="Pfam" id="PF26002">
    <property type="entry name" value="Beta-barrel_AprE"/>
    <property type="match status" value="1"/>
</dbReference>
<feature type="transmembrane region" description="Helical" evidence="9">
    <location>
        <begin position="42"/>
        <end position="60"/>
    </location>
</feature>
<keyword evidence="3 9" id="KW-0813">Transport</keyword>
<dbReference type="Gene3D" id="2.40.30.170">
    <property type="match status" value="1"/>
</dbReference>
<evidence type="ECO:0000259" key="11">
    <source>
        <dbReference type="Pfam" id="PF25994"/>
    </source>
</evidence>
<comment type="similarity">
    <text evidence="2 9">Belongs to the membrane fusion protein (MFP) (TC 8.A.1) family.</text>
</comment>
<keyword evidence="14" id="KW-1185">Reference proteome</keyword>
<evidence type="ECO:0000256" key="8">
    <source>
        <dbReference type="ARBA" id="ARBA00023136"/>
    </source>
</evidence>
<dbReference type="InterPro" id="IPR050739">
    <property type="entry name" value="MFP"/>
</dbReference>
<evidence type="ECO:0000256" key="10">
    <source>
        <dbReference type="SAM" id="MobiDB-lite"/>
    </source>
</evidence>
<dbReference type="InterPro" id="IPR058982">
    <property type="entry name" value="Beta-barrel_AprE"/>
</dbReference>
<evidence type="ECO:0000256" key="9">
    <source>
        <dbReference type="RuleBase" id="RU365093"/>
    </source>
</evidence>
<dbReference type="GO" id="GO:0015031">
    <property type="term" value="P:protein transport"/>
    <property type="evidence" value="ECO:0007669"/>
    <property type="project" value="InterPro"/>
</dbReference>
<comment type="caution">
    <text evidence="13">The sequence shown here is derived from an EMBL/GenBank/DDBJ whole genome shotgun (WGS) entry which is preliminary data.</text>
</comment>
<evidence type="ECO:0000256" key="5">
    <source>
        <dbReference type="ARBA" id="ARBA00022519"/>
    </source>
</evidence>
<evidence type="ECO:0000313" key="14">
    <source>
        <dbReference type="Proteomes" id="UP000521868"/>
    </source>
</evidence>
<feature type="domain" description="AprE-like beta-barrel" evidence="12">
    <location>
        <begin position="347"/>
        <end position="436"/>
    </location>
</feature>
<feature type="region of interest" description="Disordered" evidence="10">
    <location>
        <begin position="1"/>
        <end position="20"/>
    </location>
</feature>
<dbReference type="SUPFAM" id="SSF111369">
    <property type="entry name" value="HlyD-like secretion proteins"/>
    <property type="match status" value="1"/>
</dbReference>
<accession>A0A7X6DFV7</accession>
<evidence type="ECO:0000256" key="7">
    <source>
        <dbReference type="ARBA" id="ARBA00022989"/>
    </source>
</evidence>
<organism evidence="13 14">
    <name type="scientific">Ramlibacter lithotrophicus</name>
    <dbReference type="NCBI Taxonomy" id="2606681"/>
    <lineage>
        <taxon>Bacteria</taxon>
        <taxon>Pseudomonadati</taxon>
        <taxon>Pseudomonadota</taxon>
        <taxon>Betaproteobacteria</taxon>
        <taxon>Burkholderiales</taxon>
        <taxon>Comamonadaceae</taxon>
        <taxon>Ramlibacter</taxon>
    </lineage>
</organism>
<keyword evidence="7 9" id="KW-1133">Transmembrane helix</keyword>
<dbReference type="NCBIfam" id="TIGR01843">
    <property type="entry name" value="type_I_hlyD"/>
    <property type="match status" value="1"/>
</dbReference>
<dbReference type="RefSeq" id="WP_168107512.1">
    <property type="nucleotide sequence ID" value="NZ_VTOX01000003.1"/>
</dbReference>
<dbReference type="GO" id="GO:0005886">
    <property type="term" value="C:plasma membrane"/>
    <property type="evidence" value="ECO:0007669"/>
    <property type="project" value="UniProtKB-SubCell"/>
</dbReference>
<dbReference type="AlphaFoldDB" id="A0A7X6DFV7"/>
<evidence type="ECO:0000256" key="4">
    <source>
        <dbReference type="ARBA" id="ARBA00022475"/>
    </source>
</evidence>
<keyword evidence="6 9" id="KW-0812">Transmembrane</keyword>
<comment type="subcellular location">
    <subcellularLocation>
        <location evidence="1 9">Cell inner membrane</location>
        <topology evidence="1 9">Single-pass membrane protein</topology>
    </subcellularLocation>
</comment>
<keyword evidence="5 9" id="KW-0997">Cell inner membrane</keyword>
<reference evidence="13 14" key="1">
    <citation type="journal article" date="2020" name="Nature">
        <title>Bacterial chemolithoautotrophy via manganese oxidation.</title>
        <authorList>
            <person name="Yu H."/>
            <person name="Leadbetter J.R."/>
        </authorList>
    </citation>
    <scope>NUCLEOTIDE SEQUENCE [LARGE SCALE GENOMIC DNA]</scope>
    <source>
        <strain evidence="13 14">RBP-1</strain>
    </source>
</reference>
<evidence type="ECO:0000256" key="6">
    <source>
        <dbReference type="ARBA" id="ARBA00022692"/>
    </source>
</evidence>
<evidence type="ECO:0000313" key="13">
    <source>
        <dbReference type="EMBL" id="NKE66404.1"/>
    </source>
</evidence>
<dbReference type="Gene3D" id="2.40.50.100">
    <property type="match status" value="1"/>
</dbReference>
<dbReference type="Pfam" id="PF25994">
    <property type="entry name" value="HH_AprE"/>
    <property type="match status" value="1"/>
</dbReference>
<dbReference type="PRINTS" id="PR01490">
    <property type="entry name" value="RTXTOXIND"/>
</dbReference>
<gene>
    <name evidence="13" type="ORF">RAMLITH_11280</name>
</gene>
<dbReference type="PANTHER" id="PTHR30386">
    <property type="entry name" value="MEMBRANE FUSION SUBUNIT OF EMRAB-TOLC MULTIDRUG EFFLUX PUMP"/>
    <property type="match status" value="1"/>
</dbReference>
<dbReference type="InterPro" id="IPR010129">
    <property type="entry name" value="T1SS_HlyD"/>
</dbReference>